<sequence>MPFTQKIKSAFVDDNGNRKHLLPHHRIPQAPPAPAAPLSSNSNVQPLTSDHLLAQRELLQPTIGAVETTVLEPIVLPTNDVTVSVLSKEPVTLERIEKDVVVRETIHPLEKEEIQPVIYREREQLDVRQITQMLHETEIRPTILETRELAAERREAIVERAEPIAENIILPSKTVDAVERSQVIHAPIVEEIIKKTVIEEIQPVLERDIFAPTIIQNTQPIYEKIVEAPTVYREILQVRELGMKHVTIDLLEKKEFVHSPSTMGKAPLTPTL</sequence>
<reference evidence="2 3" key="1">
    <citation type="journal article" date="2018" name="Genome Biol. Evol.">
        <title>Multiple Roots of Fruiting Body Formation in Amoebozoa.</title>
        <authorList>
            <person name="Hillmann F."/>
            <person name="Forbes G."/>
            <person name="Novohradska S."/>
            <person name="Ferling I."/>
            <person name="Riege K."/>
            <person name="Groth M."/>
            <person name="Westermann M."/>
            <person name="Marz M."/>
            <person name="Spaller T."/>
            <person name="Winckler T."/>
            <person name="Schaap P."/>
            <person name="Glockner G."/>
        </authorList>
    </citation>
    <scope>NUCLEOTIDE SEQUENCE [LARGE SCALE GENOMIC DNA]</scope>
    <source>
        <strain evidence="2 3">Jena</strain>
    </source>
</reference>
<name>A0A2P6NYL5_9EUKA</name>
<evidence type="ECO:0000256" key="1">
    <source>
        <dbReference type="SAM" id="MobiDB-lite"/>
    </source>
</evidence>
<dbReference type="EMBL" id="MDYQ01000006">
    <property type="protein sequence ID" value="PRP89022.1"/>
    <property type="molecule type" value="Genomic_DNA"/>
</dbReference>
<proteinExistence type="predicted"/>
<evidence type="ECO:0000313" key="2">
    <source>
        <dbReference type="EMBL" id="PRP89022.1"/>
    </source>
</evidence>
<gene>
    <name evidence="2" type="ORF">PROFUN_02300</name>
</gene>
<dbReference type="Proteomes" id="UP000241769">
    <property type="component" value="Unassembled WGS sequence"/>
</dbReference>
<feature type="region of interest" description="Disordered" evidence="1">
    <location>
        <begin position="18"/>
        <end position="42"/>
    </location>
</feature>
<comment type="caution">
    <text evidence="2">The sequence shown here is derived from an EMBL/GenBank/DDBJ whole genome shotgun (WGS) entry which is preliminary data.</text>
</comment>
<protein>
    <submittedName>
        <fullName evidence="2">Uncharacterized protein</fullName>
    </submittedName>
</protein>
<evidence type="ECO:0000313" key="3">
    <source>
        <dbReference type="Proteomes" id="UP000241769"/>
    </source>
</evidence>
<dbReference type="InParanoid" id="A0A2P6NYL5"/>
<accession>A0A2P6NYL5</accession>
<feature type="compositionally biased region" description="Basic residues" evidence="1">
    <location>
        <begin position="18"/>
        <end position="27"/>
    </location>
</feature>
<dbReference type="AlphaFoldDB" id="A0A2P6NYL5"/>
<keyword evidence="3" id="KW-1185">Reference proteome</keyword>
<dbReference type="OrthoDB" id="2118965at2759"/>
<organism evidence="2 3">
    <name type="scientific">Planoprotostelium fungivorum</name>
    <dbReference type="NCBI Taxonomy" id="1890364"/>
    <lineage>
        <taxon>Eukaryota</taxon>
        <taxon>Amoebozoa</taxon>
        <taxon>Evosea</taxon>
        <taxon>Variosea</taxon>
        <taxon>Cavosteliida</taxon>
        <taxon>Cavosteliaceae</taxon>
        <taxon>Planoprotostelium</taxon>
    </lineage>
</organism>